<sequence>MEVWAGEGRYRGGDPDAGVTTLHAFSFGSHYDPDNVGFGLLMACNEELLAPGAGFGEHPHRDTEIVTWVLEGTLEHRDDQGRTARLGAGDLQLLSAGTGVRHVERNGGTHPLRFLQMWLRPDPFGGPPQYTAVTAPVPPGPGLRLLAAGAPDACPPVLLRQPAAALWAARPAGHDSSTLPAAAYRYVHVVRGTVHLNGTTRLCPGDAARITGREPVEARTDGPAEYLVWAMDPRP</sequence>
<dbReference type="PIRSF" id="PIRSF006232">
    <property type="entry name" value="Pirin"/>
    <property type="match status" value="1"/>
</dbReference>
<proteinExistence type="inferred from homology"/>
<dbReference type="SUPFAM" id="SSF51182">
    <property type="entry name" value="RmlC-like cupins"/>
    <property type="match status" value="1"/>
</dbReference>
<evidence type="ECO:0000256" key="2">
    <source>
        <dbReference type="RuleBase" id="RU003457"/>
    </source>
</evidence>
<feature type="domain" description="Pirin N-terminal" evidence="3">
    <location>
        <begin position="18"/>
        <end position="119"/>
    </location>
</feature>
<dbReference type="EMBL" id="JAINZZ010000007">
    <property type="protein sequence ID" value="MBY8877784.1"/>
    <property type="molecule type" value="Genomic_DNA"/>
</dbReference>
<dbReference type="InterPro" id="IPR012093">
    <property type="entry name" value="Pirin"/>
</dbReference>
<dbReference type="Pfam" id="PF17954">
    <property type="entry name" value="Pirin_C_2"/>
    <property type="match status" value="1"/>
</dbReference>
<dbReference type="InterPro" id="IPR003829">
    <property type="entry name" value="Pirin_N_dom"/>
</dbReference>
<dbReference type="PANTHER" id="PTHR43212:SF3">
    <property type="entry name" value="QUERCETIN 2,3-DIOXYGENASE"/>
    <property type="match status" value="1"/>
</dbReference>
<accession>A0ABS7Q7L6</accession>
<gene>
    <name evidence="5" type="ORF">K7862_09095</name>
</gene>
<name>A0ABS7Q7L6_9ACTN</name>
<evidence type="ECO:0000313" key="6">
    <source>
        <dbReference type="Proteomes" id="UP000778578"/>
    </source>
</evidence>
<dbReference type="InterPro" id="IPR011051">
    <property type="entry name" value="RmlC_Cupin_sf"/>
</dbReference>
<evidence type="ECO:0000259" key="4">
    <source>
        <dbReference type="Pfam" id="PF17954"/>
    </source>
</evidence>
<evidence type="ECO:0000259" key="3">
    <source>
        <dbReference type="Pfam" id="PF02678"/>
    </source>
</evidence>
<reference evidence="5 6" key="1">
    <citation type="submission" date="2021-08" db="EMBL/GenBank/DDBJ databases">
        <title>WGS of actinomycetes from Thailand.</title>
        <authorList>
            <person name="Thawai C."/>
        </authorList>
    </citation>
    <scope>NUCLEOTIDE SEQUENCE [LARGE SCALE GENOMIC DNA]</scope>
    <source>
        <strain evidence="5 6">PLK6-54</strain>
    </source>
</reference>
<keyword evidence="6" id="KW-1185">Reference proteome</keyword>
<organism evidence="5 6">
    <name type="scientific">Actinacidiphila acidipaludis</name>
    <dbReference type="NCBI Taxonomy" id="2873382"/>
    <lineage>
        <taxon>Bacteria</taxon>
        <taxon>Bacillati</taxon>
        <taxon>Actinomycetota</taxon>
        <taxon>Actinomycetes</taxon>
        <taxon>Kitasatosporales</taxon>
        <taxon>Streptomycetaceae</taxon>
        <taxon>Actinacidiphila</taxon>
    </lineage>
</organism>
<dbReference type="Proteomes" id="UP000778578">
    <property type="component" value="Unassembled WGS sequence"/>
</dbReference>
<dbReference type="InterPro" id="IPR014710">
    <property type="entry name" value="RmlC-like_jellyroll"/>
</dbReference>
<dbReference type="PANTHER" id="PTHR43212">
    <property type="entry name" value="QUERCETIN 2,3-DIOXYGENASE"/>
    <property type="match status" value="1"/>
</dbReference>
<comment type="caution">
    <text evidence="5">The sequence shown here is derived from an EMBL/GenBank/DDBJ whole genome shotgun (WGS) entry which is preliminary data.</text>
</comment>
<comment type="similarity">
    <text evidence="1 2">Belongs to the pirin family.</text>
</comment>
<dbReference type="Gene3D" id="2.60.120.10">
    <property type="entry name" value="Jelly Rolls"/>
    <property type="match status" value="2"/>
</dbReference>
<dbReference type="InterPro" id="IPR041602">
    <property type="entry name" value="Quercetinase_C"/>
</dbReference>
<protein>
    <submittedName>
        <fullName evidence="5">Pirin family protein</fullName>
    </submittedName>
</protein>
<evidence type="ECO:0000313" key="5">
    <source>
        <dbReference type="EMBL" id="MBY8877784.1"/>
    </source>
</evidence>
<evidence type="ECO:0000256" key="1">
    <source>
        <dbReference type="ARBA" id="ARBA00008416"/>
    </source>
</evidence>
<feature type="domain" description="Quercetin 2,3-dioxygenase C-terminal cupin" evidence="4">
    <location>
        <begin position="165"/>
        <end position="228"/>
    </location>
</feature>
<dbReference type="Pfam" id="PF02678">
    <property type="entry name" value="Pirin"/>
    <property type="match status" value="1"/>
</dbReference>